<dbReference type="RefSeq" id="WP_116885127.1">
    <property type="nucleotide sequence ID" value="NZ_CABMMC010000122.1"/>
</dbReference>
<reference evidence="4 5" key="1">
    <citation type="submission" date="2018-04" db="EMBL/GenBank/DDBJ databases">
        <title>Genomic Encyclopedia of Type Strains, Phase IV (KMG-IV): sequencing the most valuable type-strain genomes for metagenomic binning, comparative biology and taxonomic classification.</title>
        <authorList>
            <person name="Goeker M."/>
        </authorList>
    </citation>
    <scope>NUCLEOTIDE SEQUENCE [LARGE SCALE GENOMIC DNA]</scope>
    <source>
        <strain evidence="4 5">DSM 14823</strain>
    </source>
</reference>
<keyword evidence="1" id="KW-0479">Metal-binding</keyword>
<dbReference type="Pfam" id="PF07883">
    <property type="entry name" value="Cupin_2"/>
    <property type="match status" value="1"/>
</dbReference>
<comment type="caution">
    <text evidence="4">The sequence shown here is derived from an EMBL/GenBank/DDBJ whole genome shotgun (WGS) entry which is preliminary data.</text>
</comment>
<organism evidence="4 5">
    <name type="scientific">Victivallis vadensis</name>
    <dbReference type="NCBI Taxonomy" id="172901"/>
    <lineage>
        <taxon>Bacteria</taxon>
        <taxon>Pseudomonadati</taxon>
        <taxon>Lentisphaerota</taxon>
        <taxon>Lentisphaeria</taxon>
        <taxon>Victivallales</taxon>
        <taxon>Victivallaceae</taxon>
        <taxon>Victivallis</taxon>
    </lineage>
</organism>
<gene>
    <name evidence="4" type="ORF">C8D82_12732</name>
</gene>
<protein>
    <submittedName>
        <fullName evidence="4">Mannose-6-phosphate isomerase-like protein (Cupin superfamily)</fullName>
    </submittedName>
</protein>
<proteinExistence type="predicted"/>
<dbReference type="GO" id="GO:0046872">
    <property type="term" value="F:metal ion binding"/>
    <property type="evidence" value="ECO:0007669"/>
    <property type="project" value="UniProtKB-KW"/>
</dbReference>
<dbReference type="OrthoDB" id="9797047at2"/>
<evidence type="ECO:0000256" key="1">
    <source>
        <dbReference type="ARBA" id="ARBA00022723"/>
    </source>
</evidence>
<dbReference type="PANTHER" id="PTHR35848">
    <property type="entry name" value="OXALATE-BINDING PROTEIN"/>
    <property type="match status" value="1"/>
</dbReference>
<dbReference type="GeneID" id="78296411"/>
<sequence length="116" mass="12809">MIRRSGEYRTEQREEMRGGKGTVTIEHFWEPKTEMRSHTRMCAKLTIPPGGSIGFHPHDAEEEIFVVIRGTAEADDNGEVVQLGVGDTLLTGNGDGHAIRCTSEEPLELLAVIATY</sequence>
<evidence type="ECO:0000313" key="5">
    <source>
        <dbReference type="Proteomes" id="UP000245959"/>
    </source>
</evidence>
<keyword evidence="4" id="KW-0413">Isomerase</keyword>
<dbReference type="Proteomes" id="UP000245959">
    <property type="component" value="Unassembled WGS sequence"/>
</dbReference>
<dbReference type="SUPFAM" id="SSF51182">
    <property type="entry name" value="RmlC-like cupins"/>
    <property type="match status" value="1"/>
</dbReference>
<dbReference type="GO" id="GO:0016853">
    <property type="term" value="F:isomerase activity"/>
    <property type="evidence" value="ECO:0007669"/>
    <property type="project" value="UniProtKB-KW"/>
</dbReference>
<dbReference type="InterPro" id="IPR013096">
    <property type="entry name" value="Cupin_2"/>
</dbReference>
<dbReference type="InterPro" id="IPR051610">
    <property type="entry name" value="GPI/OXD"/>
</dbReference>
<evidence type="ECO:0000259" key="3">
    <source>
        <dbReference type="Pfam" id="PF07883"/>
    </source>
</evidence>
<dbReference type="PANTHER" id="PTHR35848:SF6">
    <property type="entry name" value="CUPIN TYPE-2 DOMAIN-CONTAINING PROTEIN"/>
    <property type="match status" value="1"/>
</dbReference>
<keyword evidence="5" id="KW-1185">Reference proteome</keyword>
<feature type="domain" description="Cupin type-2" evidence="3">
    <location>
        <begin position="45"/>
        <end position="112"/>
    </location>
</feature>
<dbReference type="InterPro" id="IPR011051">
    <property type="entry name" value="RmlC_Cupin_sf"/>
</dbReference>
<evidence type="ECO:0000313" key="4">
    <source>
        <dbReference type="EMBL" id="PVY38270.1"/>
    </source>
</evidence>
<feature type="region of interest" description="Disordered" evidence="2">
    <location>
        <begin position="1"/>
        <end position="20"/>
    </location>
</feature>
<dbReference type="InterPro" id="IPR014710">
    <property type="entry name" value="RmlC-like_jellyroll"/>
</dbReference>
<name>A0A2U1APB2_9BACT</name>
<dbReference type="EMBL" id="QEKH01000027">
    <property type="protein sequence ID" value="PVY38270.1"/>
    <property type="molecule type" value="Genomic_DNA"/>
</dbReference>
<feature type="compositionally biased region" description="Basic and acidic residues" evidence="2">
    <location>
        <begin position="1"/>
        <end position="18"/>
    </location>
</feature>
<dbReference type="Gene3D" id="2.60.120.10">
    <property type="entry name" value="Jelly Rolls"/>
    <property type="match status" value="1"/>
</dbReference>
<evidence type="ECO:0000256" key="2">
    <source>
        <dbReference type="SAM" id="MobiDB-lite"/>
    </source>
</evidence>
<dbReference type="AlphaFoldDB" id="A0A2U1APB2"/>
<dbReference type="CDD" id="cd02221">
    <property type="entry name" value="cupin_TM1287-like"/>
    <property type="match status" value="1"/>
</dbReference>
<accession>A0A2U1APB2</accession>